<evidence type="ECO:0000313" key="2">
    <source>
        <dbReference type="EMBL" id="MDA2809263.1"/>
    </source>
</evidence>
<feature type="domain" description="CHAD" evidence="1">
    <location>
        <begin position="209"/>
        <end position="497"/>
    </location>
</feature>
<dbReference type="Gene3D" id="1.40.20.10">
    <property type="entry name" value="CHAD domain"/>
    <property type="match status" value="1"/>
</dbReference>
<organism evidence="2 3">
    <name type="scientific">Nocardiopsis endophytica</name>
    <dbReference type="NCBI Taxonomy" id="3018445"/>
    <lineage>
        <taxon>Bacteria</taxon>
        <taxon>Bacillati</taxon>
        <taxon>Actinomycetota</taxon>
        <taxon>Actinomycetes</taxon>
        <taxon>Streptosporangiales</taxon>
        <taxon>Nocardiopsidaceae</taxon>
        <taxon>Nocardiopsis</taxon>
    </lineage>
</organism>
<dbReference type="RefSeq" id="WP_270683176.1">
    <property type="nucleotide sequence ID" value="NZ_JAQFWQ010000002.1"/>
</dbReference>
<dbReference type="InterPro" id="IPR038186">
    <property type="entry name" value="CHAD_dom_sf"/>
</dbReference>
<dbReference type="SMART" id="SM00880">
    <property type="entry name" value="CHAD"/>
    <property type="match status" value="1"/>
</dbReference>
<sequence length="497" mass="53917">MVDQLEIETTFEVGADFRLPRPADLAPGGVEEREHRLTATYFDTGDLRLAARGITLRRRLGGPDAGWHLKIPWGRDGKREFHAPQGSHAARIPARLVRLAASATRGAPPAPVARITTERTELALLPEEGGPPLALIADDRVHGEVLDEDGGREIRWREVEAELGSGDRALLDTIGRRLLEAGARPSRIGSKLLTLLGDRVPAPPERPSGDTADAAVRGYLFDQVERVLELDPRVRLGEEDAVHQMRVATRRIRTVLRGFPTVVDRKAVRGTAAALRELAASLGTARDLEVLRERFAARLAELPSRAGGVALTADWLDAFDRRLEEARRKAVRALDGQEYLDLLDELDRLRSTPLAGRRARGPAGDVLDAELGDAVERMRTAHGRALAAEEGPPRGEAWHEVRKAAKRVRYTATAAEPVLGKRATRLRRWSAALQEVLGDHQDGVAALRFITVSGARLAGAAPDRASASATLAALAGAETAAAPYLLAEAQRIWEAGP</sequence>
<name>A0ABT4TX41_9ACTN</name>
<dbReference type="InterPro" id="IPR023577">
    <property type="entry name" value="CYTH_domain"/>
</dbReference>
<protein>
    <submittedName>
        <fullName evidence="2">CYTH and CHAD domain-containing protein</fullName>
    </submittedName>
</protein>
<evidence type="ECO:0000259" key="1">
    <source>
        <dbReference type="PROSITE" id="PS51708"/>
    </source>
</evidence>
<dbReference type="PANTHER" id="PTHR39339">
    <property type="entry name" value="SLR1444 PROTEIN"/>
    <property type="match status" value="1"/>
</dbReference>
<dbReference type="InterPro" id="IPR033469">
    <property type="entry name" value="CYTH-like_dom_sf"/>
</dbReference>
<keyword evidence="3" id="KW-1185">Reference proteome</keyword>
<comment type="caution">
    <text evidence="2">The sequence shown here is derived from an EMBL/GenBank/DDBJ whole genome shotgun (WGS) entry which is preliminary data.</text>
</comment>
<dbReference type="CDD" id="cd07374">
    <property type="entry name" value="CYTH-like_Pase"/>
    <property type="match status" value="1"/>
</dbReference>
<evidence type="ECO:0000313" key="3">
    <source>
        <dbReference type="Proteomes" id="UP001527866"/>
    </source>
</evidence>
<dbReference type="EMBL" id="JAQFWQ010000002">
    <property type="protein sequence ID" value="MDA2809263.1"/>
    <property type="molecule type" value="Genomic_DNA"/>
</dbReference>
<dbReference type="InterPro" id="IPR007899">
    <property type="entry name" value="CHAD_dom"/>
</dbReference>
<dbReference type="Gene3D" id="2.40.320.10">
    <property type="entry name" value="Hypothetical Protein Pfu-838710-001"/>
    <property type="match status" value="1"/>
</dbReference>
<dbReference type="Pfam" id="PF01928">
    <property type="entry name" value="CYTH"/>
    <property type="match status" value="1"/>
</dbReference>
<dbReference type="PANTHER" id="PTHR39339:SF1">
    <property type="entry name" value="CHAD DOMAIN-CONTAINING PROTEIN"/>
    <property type="match status" value="1"/>
</dbReference>
<proteinExistence type="predicted"/>
<reference evidence="2 3" key="1">
    <citation type="submission" date="2023-01" db="EMBL/GenBank/DDBJ databases">
        <title>Draft genome sequence of Nocardiopsis sp. RSe5-2 isolated from halophytes.</title>
        <authorList>
            <person name="Duangmal K."/>
            <person name="Chantavorakit T."/>
        </authorList>
    </citation>
    <scope>NUCLEOTIDE SEQUENCE [LARGE SCALE GENOMIC DNA]</scope>
    <source>
        <strain evidence="2 3">RSe5-2</strain>
    </source>
</reference>
<dbReference type="SMART" id="SM01118">
    <property type="entry name" value="CYTH"/>
    <property type="match status" value="1"/>
</dbReference>
<gene>
    <name evidence="2" type="ORF">O4J56_01315</name>
</gene>
<accession>A0ABT4TX41</accession>
<dbReference type="SUPFAM" id="SSF55154">
    <property type="entry name" value="CYTH-like phosphatases"/>
    <property type="match status" value="1"/>
</dbReference>
<dbReference type="PROSITE" id="PS51708">
    <property type="entry name" value="CHAD"/>
    <property type="match status" value="1"/>
</dbReference>
<dbReference type="Proteomes" id="UP001527866">
    <property type="component" value="Unassembled WGS sequence"/>
</dbReference>
<dbReference type="Pfam" id="PF05235">
    <property type="entry name" value="CHAD"/>
    <property type="match status" value="1"/>
</dbReference>